<evidence type="ECO:0000313" key="20">
    <source>
        <dbReference type="EMBL" id="KAK7253338.1"/>
    </source>
</evidence>
<comment type="similarity">
    <text evidence="3">Belongs to the synaptobrevin family.</text>
</comment>
<dbReference type="CDD" id="cd15866">
    <property type="entry name" value="R-SNARE_SEC22"/>
    <property type="match status" value="1"/>
</dbReference>
<evidence type="ECO:0000256" key="5">
    <source>
        <dbReference type="ARBA" id="ARBA00022692"/>
    </source>
</evidence>
<dbReference type="CDD" id="cd14824">
    <property type="entry name" value="Longin"/>
    <property type="match status" value="1"/>
</dbReference>
<evidence type="ECO:0000256" key="1">
    <source>
        <dbReference type="ARBA" id="ARBA00004163"/>
    </source>
</evidence>
<evidence type="ECO:0000256" key="9">
    <source>
        <dbReference type="ARBA" id="ARBA00022989"/>
    </source>
</evidence>
<feature type="transmembrane region" description="Helical" evidence="17">
    <location>
        <begin position="210"/>
        <end position="228"/>
    </location>
</feature>
<evidence type="ECO:0000256" key="13">
    <source>
        <dbReference type="ARBA" id="ARBA00024187"/>
    </source>
</evidence>
<comment type="caution">
    <text evidence="20">The sequence shown here is derived from an EMBL/GenBank/DDBJ whole genome shotgun (WGS) entry which is preliminary data.</text>
</comment>
<dbReference type="PROSITE" id="PS50892">
    <property type="entry name" value="V_SNARE"/>
    <property type="match status" value="1"/>
</dbReference>
<comment type="subcellular location">
    <subcellularLocation>
        <location evidence="1">Endoplasmic reticulum membrane</location>
        <topology evidence="1">Single-pass type IV membrane protein</topology>
    </subcellularLocation>
    <subcellularLocation>
        <location evidence="13">Endoplasmic reticulum-Golgi intermediate compartment membrane</location>
    </subcellularLocation>
    <subcellularLocation>
        <location evidence="2">Golgi apparatus membrane</location>
    </subcellularLocation>
</comment>
<dbReference type="InterPro" id="IPR042855">
    <property type="entry name" value="V_SNARE_CC"/>
</dbReference>
<evidence type="ECO:0000256" key="8">
    <source>
        <dbReference type="ARBA" id="ARBA00022927"/>
    </source>
</evidence>
<accession>A0ABR1GBR5</accession>
<dbReference type="Pfam" id="PF13774">
    <property type="entry name" value="Longin"/>
    <property type="match status" value="1"/>
</dbReference>
<evidence type="ECO:0000256" key="4">
    <source>
        <dbReference type="ARBA" id="ARBA00022448"/>
    </source>
</evidence>
<dbReference type="SMART" id="SM01270">
    <property type="entry name" value="Longin"/>
    <property type="match status" value="1"/>
</dbReference>
<evidence type="ECO:0000256" key="3">
    <source>
        <dbReference type="ARBA" id="ARBA00008025"/>
    </source>
</evidence>
<dbReference type="InterPro" id="IPR001388">
    <property type="entry name" value="Synaptobrevin-like"/>
</dbReference>
<evidence type="ECO:0000256" key="15">
    <source>
        <dbReference type="ARBA" id="ARBA00033315"/>
    </source>
</evidence>
<keyword evidence="5 17" id="KW-0812">Transmembrane</keyword>
<evidence type="ECO:0000256" key="10">
    <source>
        <dbReference type="ARBA" id="ARBA00023034"/>
    </source>
</evidence>
<dbReference type="SUPFAM" id="SSF64356">
    <property type="entry name" value="SNARE-like"/>
    <property type="match status" value="1"/>
</dbReference>
<feature type="domain" description="Longin" evidence="18">
    <location>
        <begin position="6"/>
        <end position="133"/>
    </location>
</feature>
<evidence type="ECO:0000256" key="11">
    <source>
        <dbReference type="ARBA" id="ARBA00023054"/>
    </source>
</evidence>
<evidence type="ECO:0000256" key="17">
    <source>
        <dbReference type="SAM" id="Phobius"/>
    </source>
</evidence>
<name>A0ABR1GBR5_AURAN</name>
<organism evidence="20 21">
    <name type="scientific">Aureococcus anophagefferens</name>
    <name type="common">Harmful bloom alga</name>
    <dbReference type="NCBI Taxonomy" id="44056"/>
    <lineage>
        <taxon>Eukaryota</taxon>
        <taxon>Sar</taxon>
        <taxon>Stramenopiles</taxon>
        <taxon>Ochrophyta</taxon>
        <taxon>Pelagophyceae</taxon>
        <taxon>Pelagomonadales</taxon>
        <taxon>Pelagomonadaceae</taxon>
        <taxon>Aureococcus</taxon>
    </lineage>
</organism>
<proteinExistence type="inferred from homology"/>
<evidence type="ECO:0000259" key="18">
    <source>
        <dbReference type="PROSITE" id="PS50859"/>
    </source>
</evidence>
<evidence type="ECO:0000256" key="16">
    <source>
        <dbReference type="PROSITE-ProRule" id="PRU00290"/>
    </source>
</evidence>
<keyword evidence="11 16" id="KW-0175">Coiled coil</keyword>
<keyword evidence="4" id="KW-0813">Transport</keyword>
<dbReference type="PRINTS" id="PR00219">
    <property type="entry name" value="SYNAPTOBREVN"/>
</dbReference>
<evidence type="ECO:0000256" key="6">
    <source>
        <dbReference type="ARBA" id="ARBA00022824"/>
    </source>
</evidence>
<protein>
    <recommendedName>
        <fullName evidence="14">Vesicle-trafficking protein SEC22b</fullName>
    </recommendedName>
    <alternativeName>
        <fullName evidence="15">SEC22 vesicle-trafficking protein homolog B</fullName>
    </alternativeName>
</protein>
<keyword evidence="8" id="KW-0653">Protein transport</keyword>
<evidence type="ECO:0000259" key="19">
    <source>
        <dbReference type="PROSITE" id="PS50892"/>
    </source>
</evidence>
<feature type="domain" description="V-SNARE coiled-coil homology" evidence="19">
    <location>
        <begin position="148"/>
        <end position="208"/>
    </location>
</feature>
<reference evidence="20 21" key="1">
    <citation type="submission" date="2024-03" db="EMBL/GenBank/DDBJ databases">
        <title>Aureococcus anophagefferens CCMP1851 and Kratosvirus quantuckense: Draft genome of a second virus-susceptible host strain in the model system.</title>
        <authorList>
            <person name="Chase E."/>
            <person name="Truchon A.R."/>
            <person name="Schepens W."/>
            <person name="Wilhelm S.W."/>
        </authorList>
    </citation>
    <scope>NUCLEOTIDE SEQUENCE [LARGE SCALE GENOMIC DNA]</scope>
    <source>
        <strain evidence="20 21">CCMP1851</strain>
    </source>
</reference>
<evidence type="ECO:0000256" key="7">
    <source>
        <dbReference type="ARBA" id="ARBA00022892"/>
    </source>
</evidence>
<keyword evidence="21" id="KW-1185">Reference proteome</keyword>
<evidence type="ECO:0000256" key="12">
    <source>
        <dbReference type="ARBA" id="ARBA00023136"/>
    </source>
</evidence>
<keyword evidence="12 17" id="KW-0472">Membrane</keyword>
<dbReference type="PROSITE" id="PS50859">
    <property type="entry name" value="LONGIN"/>
    <property type="match status" value="1"/>
</dbReference>
<dbReference type="Gene3D" id="3.30.450.50">
    <property type="entry name" value="Longin domain"/>
    <property type="match status" value="1"/>
</dbReference>
<keyword evidence="7" id="KW-0931">ER-Golgi transport</keyword>
<keyword evidence="10" id="KW-0333">Golgi apparatus</keyword>
<keyword evidence="9 17" id="KW-1133">Transmembrane helix</keyword>
<evidence type="ECO:0000256" key="14">
    <source>
        <dbReference type="ARBA" id="ARBA00024248"/>
    </source>
</evidence>
<dbReference type="InterPro" id="IPR010908">
    <property type="entry name" value="Longin_dom"/>
</dbReference>
<evidence type="ECO:0000313" key="21">
    <source>
        <dbReference type="Proteomes" id="UP001363151"/>
    </source>
</evidence>
<dbReference type="Pfam" id="PF00957">
    <property type="entry name" value="Synaptobrevin"/>
    <property type="match status" value="1"/>
</dbReference>
<keyword evidence="6" id="KW-0256">Endoplasmic reticulum</keyword>
<dbReference type="Proteomes" id="UP001363151">
    <property type="component" value="Unassembled WGS sequence"/>
</dbReference>
<gene>
    <name evidence="20" type="primary">SEC22B</name>
    <name evidence="20" type="ORF">SO694_00001460</name>
</gene>
<evidence type="ECO:0000256" key="2">
    <source>
        <dbReference type="ARBA" id="ARBA00004394"/>
    </source>
</evidence>
<dbReference type="EMBL" id="JBBJCI010000035">
    <property type="protein sequence ID" value="KAK7253338.1"/>
    <property type="molecule type" value="Genomic_DNA"/>
</dbReference>
<sequence length="229" mass="26273">MILLVFVARVADSLLLVASTDQMRSSDSQDTMDVYKSQARQILRKLDARSPARCSIESGPYTFHYVISECCCYLAMTHRSYPKRLIFQYLEEIARDFAEEVARDCGGDWRSAVETVGRPYAFITAFIKFDKTLQRKRKAYANPGDRANQSKIDSEIADIHNIMKRNIDEVLNRGERLDHLVESTSTLKHEAAKYKWGAKKFHAMAVWQQYAPFVAVGACCLFVAWLKLR</sequence>
<dbReference type="InterPro" id="IPR011012">
    <property type="entry name" value="Longin-like_dom_sf"/>
</dbReference>
<dbReference type="Gene3D" id="1.20.5.110">
    <property type="match status" value="1"/>
</dbReference>
<dbReference type="InterPro" id="IPR044565">
    <property type="entry name" value="Sec22"/>
</dbReference>
<dbReference type="PANTHER" id="PTHR45837">
    <property type="entry name" value="VESICLE-TRAFFICKING PROTEIN SEC22B"/>
    <property type="match status" value="1"/>
</dbReference>
<dbReference type="SUPFAM" id="SSF58038">
    <property type="entry name" value="SNARE fusion complex"/>
    <property type="match status" value="1"/>
</dbReference>